<dbReference type="Pfam" id="PF08240">
    <property type="entry name" value="ADH_N"/>
    <property type="match status" value="1"/>
</dbReference>
<dbReference type="Proteomes" id="UP000770015">
    <property type="component" value="Unassembled WGS sequence"/>
</dbReference>
<name>A0A9P9ACG5_9PEZI</name>
<gene>
    <name evidence="2" type="ORF">F5X68DRAFT_227351</name>
</gene>
<dbReference type="Gene3D" id="3.90.180.10">
    <property type="entry name" value="Medium-chain alcohol dehydrogenases, catalytic domain"/>
    <property type="match status" value="1"/>
</dbReference>
<dbReference type="InterPro" id="IPR020843">
    <property type="entry name" value="ER"/>
</dbReference>
<reference evidence="2" key="1">
    <citation type="journal article" date="2021" name="Nat. Commun.">
        <title>Genetic determinants of endophytism in the Arabidopsis root mycobiome.</title>
        <authorList>
            <person name="Mesny F."/>
            <person name="Miyauchi S."/>
            <person name="Thiergart T."/>
            <person name="Pickel B."/>
            <person name="Atanasova L."/>
            <person name="Karlsson M."/>
            <person name="Huettel B."/>
            <person name="Barry K.W."/>
            <person name="Haridas S."/>
            <person name="Chen C."/>
            <person name="Bauer D."/>
            <person name="Andreopoulos W."/>
            <person name="Pangilinan J."/>
            <person name="LaButti K."/>
            <person name="Riley R."/>
            <person name="Lipzen A."/>
            <person name="Clum A."/>
            <person name="Drula E."/>
            <person name="Henrissat B."/>
            <person name="Kohler A."/>
            <person name="Grigoriev I.V."/>
            <person name="Martin F.M."/>
            <person name="Hacquard S."/>
        </authorList>
    </citation>
    <scope>NUCLEOTIDE SEQUENCE</scope>
    <source>
        <strain evidence="2">MPI-SDFR-AT-0117</strain>
    </source>
</reference>
<proteinExistence type="predicted"/>
<keyword evidence="3" id="KW-1185">Reference proteome</keyword>
<dbReference type="GO" id="GO:0005739">
    <property type="term" value="C:mitochondrion"/>
    <property type="evidence" value="ECO:0007669"/>
    <property type="project" value="TreeGrafter"/>
</dbReference>
<dbReference type="SUPFAM" id="SSF51735">
    <property type="entry name" value="NAD(P)-binding Rossmann-fold domains"/>
    <property type="match status" value="1"/>
</dbReference>
<dbReference type="AlphaFoldDB" id="A0A9P9ACG5"/>
<dbReference type="InterPro" id="IPR036291">
    <property type="entry name" value="NAD(P)-bd_dom_sf"/>
</dbReference>
<dbReference type="Gene3D" id="3.40.50.720">
    <property type="entry name" value="NAD(P)-binding Rossmann-like Domain"/>
    <property type="match status" value="1"/>
</dbReference>
<evidence type="ECO:0000313" key="3">
    <source>
        <dbReference type="Proteomes" id="UP000770015"/>
    </source>
</evidence>
<evidence type="ECO:0000259" key="1">
    <source>
        <dbReference type="SMART" id="SM00829"/>
    </source>
</evidence>
<dbReference type="PANTHER" id="PTHR11695:SF294">
    <property type="entry name" value="RETICULON-4-INTERACTING PROTEIN 1, MITOCHONDRIAL"/>
    <property type="match status" value="1"/>
</dbReference>
<dbReference type="EMBL" id="JAGSXJ010000002">
    <property type="protein sequence ID" value="KAH6695370.1"/>
    <property type="molecule type" value="Genomic_DNA"/>
</dbReference>
<accession>A0A9P9ACG5</accession>
<feature type="domain" description="Enoyl reductase (ER)" evidence="1">
    <location>
        <begin position="18"/>
        <end position="337"/>
    </location>
</feature>
<dbReference type="InterPro" id="IPR011032">
    <property type="entry name" value="GroES-like_sf"/>
</dbReference>
<protein>
    <recommendedName>
        <fullName evidence="1">Enoyl reductase (ER) domain-containing protein</fullName>
    </recommendedName>
</protein>
<dbReference type="GO" id="GO:0016491">
    <property type="term" value="F:oxidoreductase activity"/>
    <property type="evidence" value="ECO:0007669"/>
    <property type="project" value="InterPro"/>
</dbReference>
<organism evidence="2 3">
    <name type="scientific">Plectosphaerella plurivora</name>
    <dbReference type="NCBI Taxonomy" id="936078"/>
    <lineage>
        <taxon>Eukaryota</taxon>
        <taxon>Fungi</taxon>
        <taxon>Dikarya</taxon>
        <taxon>Ascomycota</taxon>
        <taxon>Pezizomycotina</taxon>
        <taxon>Sordariomycetes</taxon>
        <taxon>Hypocreomycetidae</taxon>
        <taxon>Glomerellales</taxon>
        <taxon>Plectosphaerellaceae</taxon>
        <taxon>Plectosphaerella</taxon>
    </lineage>
</organism>
<dbReference type="PANTHER" id="PTHR11695">
    <property type="entry name" value="ALCOHOL DEHYDROGENASE RELATED"/>
    <property type="match status" value="1"/>
</dbReference>
<dbReference type="InterPro" id="IPR050700">
    <property type="entry name" value="YIM1/Zinc_Alcohol_DH_Fams"/>
</dbReference>
<dbReference type="Pfam" id="PF13602">
    <property type="entry name" value="ADH_zinc_N_2"/>
    <property type="match status" value="1"/>
</dbReference>
<comment type="caution">
    <text evidence="2">The sequence shown here is derived from an EMBL/GenBank/DDBJ whole genome shotgun (WGS) entry which is preliminary data.</text>
</comment>
<dbReference type="SMART" id="SM00829">
    <property type="entry name" value="PKS_ER"/>
    <property type="match status" value="1"/>
</dbReference>
<sequence length="343" mass="36168">MDAPKTMFAWQSPASGRGLEADLVFNTSAPVPPLPKSGPYSLIKVLRASLNPVDDKVSRSRLVAPILKKPFTPGMDFVGTIVTTTAPDLAKGDLVVGMINRLPQHGALAEYVVALPIDLVIPLAPALRPRIDELACCGVAAVTSNSTTAGLPAGAKVFVNGSSGGVGTFTVQMAKARGLYVVATCSARNAELVASLGADVILDYSQVNIADALAANVAETGVPFARSIDNVGQEELYYQCHRWMAPGADFIFIGGAPTVASVWSQFKMAALPGILGGGKRKFKTALGGATPEIFQETVEMIVDGRVRVILDGVYEMDRAREAYKSLHEGRSRGKKVIKVSAEV</sequence>
<evidence type="ECO:0000313" key="2">
    <source>
        <dbReference type="EMBL" id="KAH6695370.1"/>
    </source>
</evidence>
<dbReference type="SUPFAM" id="SSF50129">
    <property type="entry name" value="GroES-like"/>
    <property type="match status" value="1"/>
</dbReference>
<dbReference type="OrthoDB" id="201656at2759"/>
<dbReference type="InterPro" id="IPR013154">
    <property type="entry name" value="ADH-like_N"/>
</dbReference>
<dbReference type="CDD" id="cd08267">
    <property type="entry name" value="MDR1"/>
    <property type="match status" value="1"/>
</dbReference>